<accession>A0A2D6YNI3</accession>
<comment type="caution">
    <text evidence="1">The sequence shown here is derived from an EMBL/GenBank/DDBJ whole genome shotgun (WGS) entry which is preliminary data.</text>
</comment>
<sequence length="209" mass="23077">MVNTALDSLFEDMLHPNPRIQEEACRQMVETYASESLPRLLALFEHEDPKVYRGAVKGVGFFGYDAFLPIIELYGRTTNQTAKRCCPKAFVQLFKNFPDEPFPDEVMVLLRQAIEDSDMVVVQGGLMCLGQLGKQKLGGDEAVQLLIDVLYNENIALVYSATQALADINHPLVASSLQSLIDSSSDSLIKEAAESGLARHENLKASAKQ</sequence>
<dbReference type="Proteomes" id="UP000226525">
    <property type="component" value="Unassembled WGS sequence"/>
</dbReference>
<evidence type="ECO:0000313" key="1">
    <source>
        <dbReference type="EMBL" id="MAH64766.1"/>
    </source>
</evidence>
<organism evidence="1 2">
    <name type="scientific">SAR324 cluster bacterium</name>
    <dbReference type="NCBI Taxonomy" id="2024889"/>
    <lineage>
        <taxon>Bacteria</taxon>
        <taxon>Deltaproteobacteria</taxon>
        <taxon>SAR324 cluster</taxon>
    </lineage>
</organism>
<name>A0A2D6YNI3_9DELT</name>
<proteinExistence type="predicted"/>
<gene>
    <name evidence="1" type="ORF">CMN54_15255</name>
</gene>
<protein>
    <submittedName>
        <fullName evidence="1">Bilin biosynthesis protein CpeZ</fullName>
    </submittedName>
</protein>
<dbReference type="Pfam" id="PF13646">
    <property type="entry name" value="HEAT_2"/>
    <property type="match status" value="1"/>
</dbReference>
<dbReference type="SUPFAM" id="SSF48371">
    <property type="entry name" value="ARM repeat"/>
    <property type="match status" value="1"/>
</dbReference>
<dbReference type="Gene3D" id="1.25.10.10">
    <property type="entry name" value="Leucine-rich Repeat Variant"/>
    <property type="match status" value="1"/>
</dbReference>
<dbReference type="InterPro" id="IPR011989">
    <property type="entry name" value="ARM-like"/>
</dbReference>
<dbReference type="AlphaFoldDB" id="A0A2D6YNI3"/>
<reference evidence="2" key="1">
    <citation type="submission" date="2017-09" db="EMBL/GenBank/DDBJ databases">
        <title>The Reconstruction of 2,631 Draft Metagenome-Assembled Genomes from the Global Oceans.</title>
        <authorList>
            <person name="Tully B.J."/>
            <person name="Graham E.D."/>
            <person name="Heidelberg J.F."/>
        </authorList>
    </citation>
    <scope>NUCLEOTIDE SEQUENCE [LARGE SCALE GENOMIC DNA]</scope>
</reference>
<dbReference type="InterPro" id="IPR016024">
    <property type="entry name" value="ARM-type_fold"/>
</dbReference>
<dbReference type="EMBL" id="NZEX01000187">
    <property type="protein sequence ID" value="MAH64766.1"/>
    <property type="molecule type" value="Genomic_DNA"/>
</dbReference>
<evidence type="ECO:0000313" key="2">
    <source>
        <dbReference type="Proteomes" id="UP000226525"/>
    </source>
</evidence>